<evidence type="ECO:0000313" key="3">
    <source>
        <dbReference type="Proteomes" id="UP000405075"/>
    </source>
</evidence>
<accession>A0AAP9GW33</accession>
<dbReference type="InterPro" id="IPR013783">
    <property type="entry name" value="Ig-like_fold"/>
</dbReference>
<dbReference type="Gene3D" id="1.10.287.1490">
    <property type="match status" value="1"/>
</dbReference>
<organism evidence="2 3">
    <name type="scientific">Acinetobacter towneri</name>
    <dbReference type="NCBI Taxonomy" id="202956"/>
    <lineage>
        <taxon>Bacteria</taxon>
        <taxon>Pseudomonadati</taxon>
        <taxon>Pseudomonadota</taxon>
        <taxon>Gammaproteobacteria</taxon>
        <taxon>Moraxellales</taxon>
        <taxon>Moraxellaceae</taxon>
        <taxon>Acinetobacter</taxon>
    </lineage>
</organism>
<dbReference type="AlphaFoldDB" id="A0AAP9GW33"/>
<keyword evidence="1" id="KW-0175">Coiled coil</keyword>
<feature type="coiled-coil region" evidence="1">
    <location>
        <begin position="398"/>
        <end position="494"/>
    </location>
</feature>
<sequence length="625" mass="67038">MKKKEISFKFSAVALAVLLAGCGGGGSDGYYNNGSSSTESGGSINNGGSNAVETNYHLIINASKPQLVVTGDTAVITVKLADVNGGGVSGESVVLAVEDTINNGVTIEGSSNVKSDENGNAIFTIRLTPSNVKNISELLRDGIRLNAIYKDAAGKLTSQTRILEVVDSVQSSNIAQYHLDIAVNKPTLVVTGDNAIVTVKAIDENGGGVSGREVTLSIVDTKTNKVTINGSSVGITDSNGNIKYNITLPTVPDSLVSNIIDSGITLDAKIVDGNQVVSKQSIKINVSKGVIEQPIGNITFGKSGELAKTADALYYREALSAHVVDIDGKPLPNYRVTMSIDLLRAGRGYFQTKAQLDGTRNIRLNPLRANLNTQNSNLRQQESLLASIQGEPVQSAEITRLQNEIATVEQQIRDQRSLLAKAQTNLELAQNRKNEPFIQQYQAEIISINGEIAQLNLRLEGLRVKLTTAIASATAEKQQRINQQTNIVNDLKNQTQTIADAIKSIESLVLPSRVQSYCEIVDKSNVQLATGFVDPQGNVSPTFTYTTDSTGKFNFSVQYLRQYAGWQTVEFKAKTSVSTKDLNSSLVYGLGLLKEDFDSEAGQPFDESPYGQNCALNDPFAGLLP</sequence>
<reference evidence="3" key="1">
    <citation type="submission" date="2019-11" db="EMBL/GenBank/DDBJ databases">
        <title>Escherichia coli 1916D6.</title>
        <authorList>
            <person name="Yao H."/>
            <person name="Du X."/>
            <person name="Yu R."/>
            <person name="Li A."/>
        </authorList>
    </citation>
    <scope>NUCLEOTIDE SEQUENCE [LARGE SCALE GENOMIC DNA]</scope>
    <source>
        <strain evidence="3">19110F47</strain>
    </source>
</reference>
<evidence type="ECO:0000313" key="2">
    <source>
        <dbReference type="EMBL" id="QGM28372.1"/>
    </source>
</evidence>
<dbReference type="EMBL" id="CP046045">
    <property type="protein sequence ID" value="QGM28372.1"/>
    <property type="molecule type" value="Genomic_DNA"/>
</dbReference>
<name>A0AAP9GW33_9GAMM</name>
<dbReference type="RefSeq" id="WP_154321047.1">
    <property type="nucleotide sequence ID" value="NZ_CP046045.1"/>
</dbReference>
<protein>
    <submittedName>
        <fullName evidence="2">Uncharacterized protein</fullName>
    </submittedName>
</protein>
<dbReference type="Gene3D" id="2.60.40.10">
    <property type="entry name" value="Immunoglobulins"/>
    <property type="match status" value="1"/>
</dbReference>
<evidence type="ECO:0000256" key="1">
    <source>
        <dbReference type="SAM" id="Coils"/>
    </source>
</evidence>
<dbReference type="PROSITE" id="PS51257">
    <property type="entry name" value="PROKAR_LIPOPROTEIN"/>
    <property type="match status" value="1"/>
</dbReference>
<proteinExistence type="predicted"/>
<dbReference type="Proteomes" id="UP000405075">
    <property type="component" value="Chromosome"/>
</dbReference>
<gene>
    <name evidence="2" type="ORF">GJD93_12120</name>
</gene>